<protein>
    <submittedName>
        <fullName evidence="3">Uncharacterized protein</fullName>
    </submittedName>
</protein>
<sequence length="171" mass="19346">MQSDPNKLYNVTIMSSDEDFPAPETNDKYGMSYLDYRGIFWLTVGSLLIPIYIIACILSVIKAHTDRKLIKARNIARQMQQPPSPAPLSPLDIIATEVRKNRWHKRESSLTLSKIRSVLKVARRQPSGTQTSPTSNIFTDRNKNTSNSKCLAAKKDSDPRDDNDDILRGQL</sequence>
<organism evidence="3 4">
    <name type="scientific">Elysia chlorotica</name>
    <name type="common">Eastern emerald elysia</name>
    <name type="synonym">Sea slug</name>
    <dbReference type="NCBI Taxonomy" id="188477"/>
    <lineage>
        <taxon>Eukaryota</taxon>
        <taxon>Metazoa</taxon>
        <taxon>Spiralia</taxon>
        <taxon>Lophotrochozoa</taxon>
        <taxon>Mollusca</taxon>
        <taxon>Gastropoda</taxon>
        <taxon>Heterobranchia</taxon>
        <taxon>Euthyneura</taxon>
        <taxon>Panpulmonata</taxon>
        <taxon>Sacoglossa</taxon>
        <taxon>Placobranchoidea</taxon>
        <taxon>Plakobranchidae</taxon>
        <taxon>Elysia</taxon>
    </lineage>
</organism>
<accession>A0A3S1CDF0</accession>
<name>A0A3S1CDF0_ELYCH</name>
<evidence type="ECO:0000313" key="3">
    <source>
        <dbReference type="EMBL" id="RUS89677.1"/>
    </source>
</evidence>
<comment type="caution">
    <text evidence="3">The sequence shown here is derived from an EMBL/GenBank/DDBJ whole genome shotgun (WGS) entry which is preliminary data.</text>
</comment>
<evidence type="ECO:0000313" key="4">
    <source>
        <dbReference type="Proteomes" id="UP000271974"/>
    </source>
</evidence>
<keyword evidence="2" id="KW-0812">Transmembrane</keyword>
<proteinExistence type="predicted"/>
<keyword evidence="4" id="KW-1185">Reference proteome</keyword>
<feature type="region of interest" description="Disordered" evidence="1">
    <location>
        <begin position="121"/>
        <end position="171"/>
    </location>
</feature>
<dbReference type="EMBL" id="RQTK01000050">
    <property type="protein sequence ID" value="RUS89677.1"/>
    <property type="molecule type" value="Genomic_DNA"/>
</dbReference>
<keyword evidence="2" id="KW-0472">Membrane</keyword>
<keyword evidence="2" id="KW-1133">Transmembrane helix</keyword>
<evidence type="ECO:0000256" key="1">
    <source>
        <dbReference type="SAM" id="MobiDB-lite"/>
    </source>
</evidence>
<dbReference type="AlphaFoldDB" id="A0A3S1CDF0"/>
<reference evidence="3 4" key="1">
    <citation type="submission" date="2019-01" db="EMBL/GenBank/DDBJ databases">
        <title>A draft genome assembly of the solar-powered sea slug Elysia chlorotica.</title>
        <authorList>
            <person name="Cai H."/>
            <person name="Li Q."/>
            <person name="Fang X."/>
            <person name="Li J."/>
            <person name="Curtis N.E."/>
            <person name="Altenburger A."/>
            <person name="Shibata T."/>
            <person name="Feng M."/>
            <person name="Maeda T."/>
            <person name="Schwartz J.A."/>
            <person name="Shigenobu S."/>
            <person name="Lundholm N."/>
            <person name="Nishiyama T."/>
            <person name="Yang H."/>
            <person name="Hasebe M."/>
            <person name="Li S."/>
            <person name="Pierce S.K."/>
            <person name="Wang J."/>
        </authorList>
    </citation>
    <scope>NUCLEOTIDE SEQUENCE [LARGE SCALE GENOMIC DNA]</scope>
    <source>
        <strain evidence="3">EC2010</strain>
        <tissue evidence="3">Whole organism of an adult</tissue>
    </source>
</reference>
<dbReference type="Proteomes" id="UP000271974">
    <property type="component" value="Unassembled WGS sequence"/>
</dbReference>
<feature type="compositionally biased region" description="Polar residues" evidence="1">
    <location>
        <begin position="126"/>
        <end position="149"/>
    </location>
</feature>
<dbReference type="OrthoDB" id="6155902at2759"/>
<evidence type="ECO:0000256" key="2">
    <source>
        <dbReference type="SAM" id="Phobius"/>
    </source>
</evidence>
<feature type="transmembrane region" description="Helical" evidence="2">
    <location>
        <begin position="39"/>
        <end position="61"/>
    </location>
</feature>
<gene>
    <name evidence="3" type="ORF">EGW08_002598</name>
</gene>